<organism evidence="1 2">
    <name type="scientific">Natronospirillum operosum</name>
    <dbReference type="NCBI Taxonomy" id="2759953"/>
    <lineage>
        <taxon>Bacteria</taxon>
        <taxon>Pseudomonadati</taxon>
        <taxon>Pseudomonadota</taxon>
        <taxon>Gammaproteobacteria</taxon>
        <taxon>Oceanospirillales</taxon>
        <taxon>Natronospirillaceae</taxon>
        <taxon>Natronospirillum</taxon>
    </lineage>
</organism>
<accession>A0A4Z0VZE2</accession>
<sequence length="138" mass="15272">MAIFGIGAYYGEDVSAEFIEHGIAGPGWGQDDAPELFQYIASLKVGDIVYIKSCSAGSKDIHVKGIGFVADHKLLTEEKDTKGIVSAGRRINWINRERFTVPKPKEKNNVRSNTIYEEFHPEIQQAIMLKVMGSVDAT</sequence>
<evidence type="ECO:0000313" key="1">
    <source>
        <dbReference type="EMBL" id="TGG89391.1"/>
    </source>
</evidence>
<dbReference type="EMBL" id="SRMF01000020">
    <property type="protein sequence ID" value="TGG89391.1"/>
    <property type="molecule type" value="Genomic_DNA"/>
</dbReference>
<dbReference type="RefSeq" id="WP_135485089.1">
    <property type="nucleotide sequence ID" value="NZ_SRMF01000020.1"/>
</dbReference>
<dbReference type="Proteomes" id="UP000297475">
    <property type="component" value="Unassembled WGS sequence"/>
</dbReference>
<dbReference type="OrthoDB" id="9801124at2"/>
<protein>
    <submittedName>
        <fullName evidence="1">Uncharacterized protein</fullName>
    </submittedName>
</protein>
<name>A0A4Z0VZE2_9GAMM</name>
<proteinExistence type="predicted"/>
<comment type="caution">
    <text evidence="1">The sequence shown here is derived from an EMBL/GenBank/DDBJ whole genome shotgun (WGS) entry which is preliminary data.</text>
</comment>
<evidence type="ECO:0000313" key="2">
    <source>
        <dbReference type="Proteomes" id="UP000297475"/>
    </source>
</evidence>
<dbReference type="AlphaFoldDB" id="A0A4Z0VZE2"/>
<gene>
    <name evidence="1" type="ORF">E4656_19945</name>
</gene>
<keyword evidence="2" id="KW-1185">Reference proteome</keyword>
<reference evidence="1 2" key="1">
    <citation type="submission" date="2019-04" db="EMBL/GenBank/DDBJ databases">
        <title>Natronospirillum operosus gen. nov., sp. nov., a haloalkaliphilic satellite isolated from decaying biomass of laboratory culture of cyanobacterium Geitlerinema sp. and proposal of Natronospirillaceae fam. nov. and Saccharospirillaceae fam. nov.</title>
        <authorList>
            <person name="Kevbrin V."/>
            <person name="Boltyanskaya Y."/>
            <person name="Koziaeva V."/>
            <person name="Grouzdev D.S."/>
            <person name="Park M."/>
            <person name="Cho J."/>
        </authorList>
    </citation>
    <scope>NUCLEOTIDE SEQUENCE [LARGE SCALE GENOMIC DNA]</scope>
    <source>
        <strain evidence="1 2">G-116</strain>
    </source>
</reference>